<accession>A0A1G5HGM8</accession>
<dbReference type="Pfam" id="PF01546">
    <property type="entry name" value="Peptidase_M20"/>
    <property type="match status" value="1"/>
</dbReference>
<dbReference type="Proteomes" id="UP000198870">
    <property type="component" value="Unassembled WGS sequence"/>
</dbReference>
<feature type="domain" description="Peptidase M20 dimerisation" evidence="3">
    <location>
        <begin position="170"/>
        <end position="270"/>
    </location>
</feature>
<protein>
    <submittedName>
        <fullName evidence="4">Acetylornithine deacetylase/Succinyl-diaminopimelate desuccinylase</fullName>
    </submittedName>
</protein>
<dbReference type="SUPFAM" id="SSF53187">
    <property type="entry name" value="Zn-dependent exopeptidases"/>
    <property type="match status" value="1"/>
</dbReference>
<keyword evidence="5" id="KW-1185">Reference proteome</keyword>
<dbReference type="Pfam" id="PF07687">
    <property type="entry name" value="M20_dimer"/>
    <property type="match status" value="1"/>
</dbReference>
<dbReference type="SUPFAM" id="SSF55031">
    <property type="entry name" value="Bacterial exopeptidase dimerisation domain"/>
    <property type="match status" value="1"/>
</dbReference>
<evidence type="ECO:0000313" key="5">
    <source>
        <dbReference type="Proteomes" id="UP000198870"/>
    </source>
</evidence>
<sequence>MLPPFHQDTCVDLLISLAETPGPSLGESPRRQVLDHFLKTHGVETTVDAAGNLRVLIGDGPWEETVVFDAHMDVVQEGFEAKVTRDGDRLIGMGVADDLAAVTLLAHLAVALSGREATLKRPLLILFSTGEEGDGNLKGIRHLVAEMKKPPHLFVSFDLNFDHICLTALGSKRYRITAKAPGGHSWSDFGLPGAIDALMALLTEVKHRFTATTAPHPGQASCNIGTIQGGEGINSISAGAAATFEFRSVAPDILDRLDQDLRECLASHATEAVTFTCATTGERPAASPVESHRIEPMAVKAIQDATGITPKEIPMSTNINLPLSKGWPCVCMGLCQGDRFHSHEEFLITDSLAQGWEVLQAMLPDDMA</sequence>
<organism evidence="4 5">
    <name type="scientific">Desulfoluna spongiiphila</name>
    <dbReference type="NCBI Taxonomy" id="419481"/>
    <lineage>
        <taxon>Bacteria</taxon>
        <taxon>Pseudomonadati</taxon>
        <taxon>Thermodesulfobacteriota</taxon>
        <taxon>Desulfobacteria</taxon>
        <taxon>Desulfobacterales</taxon>
        <taxon>Desulfolunaceae</taxon>
        <taxon>Desulfoluna</taxon>
    </lineage>
</organism>
<dbReference type="GO" id="GO:0016787">
    <property type="term" value="F:hydrolase activity"/>
    <property type="evidence" value="ECO:0007669"/>
    <property type="project" value="UniProtKB-KW"/>
</dbReference>
<evidence type="ECO:0000256" key="2">
    <source>
        <dbReference type="ARBA" id="ARBA00022801"/>
    </source>
</evidence>
<dbReference type="AlphaFoldDB" id="A0A1G5HGM8"/>
<evidence type="ECO:0000259" key="3">
    <source>
        <dbReference type="Pfam" id="PF07687"/>
    </source>
</evidence>
<dbReference type="PANTHER" id="PTHR43808">
    <property type="entry name" value="ACETYLORNITHINE DEACETYLASE"/>
    <property type="match status" value="1"/>
</dbReference>
<dbReference type="Gene3D" id="3.30.70.360">
    <property type="match status" value="1"/>
</dbReference>
<evidence type="ECO:0000256" key="1">
    <source>
        <dbReference type="ARBA" id="ARBA00022723"/>
    </source>
</evidence>
<reference evidence="4 5" key="1">
    <citation type="submission" date="2016-10" db="EMBL/GenBank/DDBJ databases">
        <authorList>
            <person name="de Groot N.N."/>
        </authorList>
    </citation>
    <scope>NUCLEOTIDE SEQUENCE [LARGE SCALE GENOMIC DNA]</scope>
    <source>
        <strain evidence="4 5">AA1</strain>
    </source>
</reference>
<evidence type="ECO:0000313" key="4">
    <source>
        <dbReference type="EMBL" id="SCY63022.1"/>
    </source>
</evidence>
<keyword evidence="1" id="KW-0479">Metal-binding</keyword>
<dbReference type="GO" id="GO:0046872">
    <property type="term" value="F:metal ion binding"/>
    <property type="evidence" value="ECO:0007669"/>
    <property type="project" value="UniProtKB-KW"/>
</dbReference>
<dbReference type="InterPro" id="IPR011650">
    <property type="entry name" value="Peptidase_M20_dimer"/>
</dbReference>
<dbReference type="Gene3D" id="3.40.630.10">
    <property type="entry name" value="Zn peptidases"/>
    <property type="match status" value="1"/>
</dbReference>
<dbReference type="PANTHER" id="PTHR43808:SF17">
    <property type="entry name" value="PEPTIDASE M20"/>
    <property type="match status" value="1"/>
</dbReference>
<dbReference type="InterPro" id="IPR050072">
    <property type="entry name" value="Peptidase_M20A"/>
</dbReference>
<proteinExistence type="predicted"/>
<gene>
    <name evidence="4" type="ORF">SAMN05216233_11426</name>
</gene>
<dbReference type="STRING" id="419481.SAMN05216233_11426"/>
<dbReference type="EMBL" id="FMUX01000014">
    <property type="protein sequence ID" value="SCY63022.1"/>
    <property type="molecule type" value="Genomic_DNA"/>
</dbReference>
<keyword evidence="2" id="KW-0378">Hydrolase</keyword>
<dbReference type="InterPro" id="IPR036264">
    <property type="entry name" value="Bact_exopeptidase_dim_dom"/>
</dbReference>
<name>A0A1G5HGM8_9BACT</name>
<dbReference type="InterPro" id="IPR002933">
    <property type="entry name" value="Peptidase_M20"/>
</dbReference>